<reference evidence="12 13" key="1">
    <citation type="submission" date="2013-11" db="EMBL/GenBank/DDBJ databases">
        <title>Genomic analysis of Pelistega sp. HM-7.</title>
        <authorList>
            <person name="Kumbhare S.V."/>
            <person name="Shetty S.A."/>
            <person name="Sharma O."/>
            <person name="Dhotre D.P."/>
        </authorList>
    </citation>
    <scope>NUCLEOTIDE SEQUENCE [LARGE SCALE GENOMIC DNA]</scope>
    <source>
        <strain evidence="12 13">HM-7</strain>
    </source>
</reference>
<keyword evidence="7 9" id="KW-1133">Transmembrane helix</keyword>
<dbReference type="EMBL" id="AYSV01000066">
    <property type="protein sequence ID" value="ETD72436.1"/>
    <property type="molecule type" value="Genomic_DNA"/>
</dbReference>
<dbReference type="PRINTS" id="PR00781">
    <property type="entry name" value="LIPOSIGPTASE"/>
</dbReference>
<dbReference type="Proteomes" id="UP000018766">
    <property type="component" value="Unassembled WGS sequence"/>
</dbReference>
<comment type="function">
    <text evidence="9 10">This protein specifically catalyzes the removal of signal peptides from prolipoproteins.</text>
</comment>
<dbReference type="PANTHER" id="PTHR33695">
    <property type="entry name" value="LIPOPROTEIN SIGNAL PEPTIDASE"/>
    <property type="match status" value="1"/>
</dbReference>
<keyword evidence="8 9" id="KW-0472">Membrane</keyword>
<evidence type="ECO:0000256" key="11">
    <source>
        <dbReference type="RuleBase" id="RU004181"/>
    </source>
</evidence>
<dbReference type="AlphaFoldDB" id="V8G8K0"/>
<dbReference type="OrthoDB" id="9810259at2"/>
<evidence type="ECO:0000256" key="7">
    <source>
        <dbReference type="ARBA" id="ARBA00022989"/>
    </source>
</evidence>
<protein>
    <recommendedName>
        <fullName evidence="9">Lipoprotein signal peptidase</fullName>
        <ecNumber evidence="9">3.4.23.36</ecNumber>
    </recommendedName>
    <alternativeName>
        <fullName evidence="9">Prolipoprotein signal peptidase</fullName>
    </alternativeName>
    <alternativeName>
        <fullName evidence="9">Signal peptidase II</fullName>
        <shortName evidence="9">SPase II</shortName>
    </alternativeName>
</protein>
<keyword evidence="5 9" id="KW-0064">Aspartyl protease</keyword>
<dbReference type="PROSITE" id="PS00855">
    <property type="entry name" value="SPASE_II"/>
    <property type="match status" value="1"/>
</dbReference>
<dbReference type="NCBIfam" id="TIGR00077">
    <property type="entry name" value="lspA"/>
    <property type="match status" value="1"/>
</dbReference>
<dbReference type="InterPro" id="IPR001872">
    <property type="entry name" value="Peptidase_A8"/>
</dbReference>
<dbReference type="HAMAP" id="MF_00161">
    <property type="entry name" value="LspA"/>
    <property type="match status" value="1"/>
</dbReference>
<feature type="transmembrane region" description="Helical" evidence="9">
    <location>
        <begin position="66"/>
        <end position="86"/>
    </location>
</feature>
<keyword evidence="13" id="KW-1185">Reference proteome</keyword>
<keyword evidence="2 9" id="KW-1003">Cell membrane</keyword>
<comment type="pathway">
    <text evidence="9">Protein modification; lipoprotein biosynthesis (signal peptide cleavage).</text>
</comment>
<name>V8G8K0_9BURK</name>
<keyword evidence="4 9" id="KW-0812">Transmembrane</keyword>
<evidence type="ECO:0000256" key="8">
    <source>
        <dbReference type="ARBA" id="ARBA00023136"/>
    </source>
</evidence>
<comment type="subcellular location">
    <subcellularLocation>
        <location evidence="9">Cell membrane</location>
        <topology evidence="9">Multi-pass membrane protein</topology>
    </subcellularLocation>
</comment>
<feature type="transmembrane region" description="Helical" evidence="9">
    <location>
        <begin position="12"/>
        <end position="29"/>
    </location>
</feature>
<dbReference type="Pfam" id="PF01252">
    <property type="entry name" value="Peptidase_A8"/>
    <property type="match status" value="1"/>
</dbReference>
<feature type="active site" evidence="9">
    <location>
        <position position="141"/>
    </location>
</feature>
<gene>
    <name evidence="9" type="primary">lspA</name>
    <name evidence="12" type="ORF">V757_04245</name>
</gene>
<evidence type="ECO:0000256" key="9">
    <source>
        <dbReference type="HAMAP-Rule" id="MF_00161"/>
    </source>
</evidence>
<feature type="transmembrane region" description="Helical" evidence="9">
    <location>
        <begin position="93"/>
        <end position="111"/>
    </location>
</feature>
<dbReference type="GO" id="GO:0005886">
    <property type="term" value="C:plasma membrane"/>
    <property type="evidence" value="ECO:0007669"/>
    <property type="project" value="UniProtKB-SubCell"/>
</dbReference>
<evidence type="ECO:0000256" key="5">
    <source>
        <dbReference type="ARBA" id="ARBA00022750"/>
    </source>
</evidence>
<dbReference type="PANTHER" id="PTHR33695:SF1">
    <property type="entry name" value="LIPOPROTEIN SIGNAL PEPTIDASE"/>
    <property type="match status" value="1"/>
</dbReference>
<comment type="caution">
    <text evidence="12">The sequence shown here is derived from an EMBL/GenBank/DDBJ whole genome shotgun (WGS) entry which is preliminary data.</text>
</comment>
<proteinExistence type="inferred from homology"/>
<comment type="catalytic activity">
    <reaction evidence="9 10">
        <text>Release of signal peptides from bacterial membrane prolipoproteins. Hydrolyzes -Xaa-Yaa-Zaa-|-(S,diacylglyceryl)Cys-, in which Xaa is hydrophobic (preferably Leu), and Yaa (Ala or Ser) and Zaa (Gly or Ala) have small, neutral side chains.</text>
        <dbReference type="EC" id="3.4.23.36"/>
    </reaction>
</comment>
<keyword evidence="6 9" id="KW-0378">Hydrolase</keyword>
<evidence type="ECO:0000256" key="10">
    <source>
        <dbReference type="RuleBase" id="RU000594"/>
    </source>
</evidence>
<evidence type="ECO:0000256" key="3">
    <source>
        <dbReference type="ARBA" id="ARBA00022670"/>
    </source>
</evidence>
<feature type="transmembrane region" description="Helical" evidence="9">
    <location>
        <begin position="131"/>
        <end position="153"/>
    </location>
</feature>
<sequence>MPNPAKPYRFWIILASLFIVLDQLSKLYFEHNFEFLERKNILPFFDFILVYNKGAAFSMAADAGGWQRWFFIVLAIGASGFILYLLKKHKTDTFFCFALSLILAGALGNVIDRIAYGHVIDFLLFYWENWQYYFPAFNLADCFITVGATLIIIEELFFSKKKSKELA</sequence>
<dbReference type="GO" id="GO:0004190">
    <property type="term" value="F:aspartic-type endopeptidase activity"/>
    <property type="evidence" value="ECO:0007669"/>
    <property type="project" value="UniProtKB-UniRule"/>
</dbReference>
<evidence type="ECO:0000256" key="6">
    <source>
        <dbReference type="ARBA" id="ARBA00022801"/>
    </source>
</evidence>
<comment type="similarity">
    <text evidence="1 9 11">Belongs to the peptidase A8 family.</text>
</comment>
<organism evidence="12 13">
    <name type="scientific">Pelistega indica</name>
    <dbReference type="NCBI Taxonomy" id="1414851"/>
    <lineage>
        <taxon>Bacteria</taxon>
        <taxon>Pseudomonadati</taxon>
        <taxon>Pseudomonadota</taxon>
        <taxon>Betaproteobacteria</taxon>
        <taxon>Burkholderiales</taxon>
        <taxon>Alcaligenaceae</taxon>
        <taxon>Pelistega</taxon>
    </lineage>
</organism>
<accession>V8G8K0</accession>
<keyword evidence="3 9" id="KW-0645">Protease</keyword>
<dbReference type="PATRIC" id="fig|1414851.3.peg.855"/>
<evidence type="ECO:0000256" key="1">
    <source>
        <dbReference type="ARBA" id="ARBA00006139"/>
    </source>
</evidence>
<evidence type="ECO:0000313" key="12">
    <source>
        <dbReference type="EMBL" id="ETD72436.1"/>
    </source>
</evidence>
<evidence type="ECO:0000313" key="13">
    <source>
        <dbReference type="Proteomes" id="UP000018766"/>
    </source>
</evidence>
<dbReference type="UniPathway" id="UPA00665"/>
<feature type="active site" evidence="9">
    <location>
        <position position="121"/>
    </location>
</feature>
<dbReference type="RefSeq" id="WP_023950157.1">
    <property type="nucleotide sequence ID" value="NZ_AYSV01000066.1"/>
</dbReference>
<evidence type="ECO:0000256" key="2">
    <source>
        <dbReference type="ARBA" id="ARBA00022475"/>
    </source>
</evidence>
<dbReference type="EC" id="3.4.23.36" evidence="9"/>
<dbReference type="GO" id="GO:0006508">
    <property type="term" value="P:proteolysis"/>
    <property type="evidence" value="ECO:0007669"/>
    <property type="project" value="UniProtKB-KW"/>
</dbReference>
<evidence type="ECO:0000256" key="4">
    <source>
        <dbReference type="ARBA" id="ARBA00022692"/>
    </source>
</evidence>